<name>M7BFD1_CHEMY</name>
<evidence type="ECO:0000313" key="2">
    <source>
        <dbReference type="Proteomes" id="UP000031443"/>
    </source>
</evidence>
<proteinExistence type="predicted"/>
<dbReference type="Proteomes" id="UP000031443">
    <property type="component" value="Unassembled WGS sequence"/>
</dbReference>
<keyword evidence="2" id="KW-1185">Reference proteome</keyword>
<reference evidence="2" key="1">
    <citation type="journal article" date="2013" name="Nat. Genet.">
        <title>The draft genomes of soft-shell turtle and green sea turtle yield insights into the development and evolution of the turtle-specific body plan.</title>
        <authorList>
            <person name="Wang Z."/>
            <person name="Pascual-Anaya J."/>
            <person name="Zadissa A."/>
            <person name="Li W."/>
            <person name="Niimura Y."/>
            <person name="Huang Z."/>
            <person name="Li C."/>
            <person name="White S."/>
            <person name="Xiong Z."/>
            <person name="Fang D."/>
            <person name="Wang B."/>
            <person name="Ming Y."/>
            <person name="Chen Y."/>
            <person name="Zheng Y."/>
            <person name="Kuraku S."/>
            <person name="Pignatelli M."/>
            <person name="Herrero J."/>
            <person name="Beal K."/>
            <person name="Nozawa M."/>
            <person name="Li Q."/>
            <person name="Wang J."/>
            <person name="Zhang H."/>
            <person name="Yu L."/>
            <person name="Shigenobu S."/>
            <person name="Wang J."/>
            <person name="Liu J."/>
            <person name="Flicek P."/>
            <person name="Searle S."/>
            <person name="Wang J."/>
            <person name="Kuratani S."/>
            <person name="Yin Y."/>
            <person name="Aken B."/>
            <person name="Zhang G."/>
            <person name="Irie N."/>
        </authorList>
    </citation>
    <scope>NUCLEOTIDE SEQUENCE [LARGE SCALE GENOMIC DNA]</scope>
</reference>
<protein>
    <submittedName>
        <fullName evidence="1">Uncharacterized protein</fullName>
    </submittedName>
</protein>
<accession>M7BFD1</accession>
<dbReference type="AlphaFoldDB" id="M7BFD1"/>
<gene>
    <name evidence="1" type="ORF">UY3_06148</name>
</gene>
<dbReference type="EMBL" id="KB524250">
    <property type="protein sequence ID" value="EMP36656.1"/>
    <property type="molecule type" value="Genomic_DNA"/>
</dbReference>
<organism evidence="1 2">
    <name type="scientific">Chelonia mydas</name>
    <name type="common">Green sea-turtle</name>
    <name type="synonym">Chelonia agassizi</name>
    <dbReference type="NCBI Taxonomy" id="8469"/>
    <lineage>
        <taxon>Eukaryota</taxon>
        <taxon>Metazoa</taxon>
        <taxon>Chordata</taxon>
        <taxon>Craniata</taxon>
        <taxon>Vertebrata</taxon>
        <taxon>Euteleostomi</taxon>
        <taxon>Archelosauria</taxon>
        <taxon>Testudinata</taxon>
        <taxon>Testudines</taxon>
        <taxon>Cryptodira</taxon>
        <taxon>Durocryptodira</taxon>
        <taxon>Americhelydia</taxon>
        <taxon>Chelonioidea</taxon>
        <taxon>Cheloniidae</taxon>
        <taxon>Chelonia</taxon>
    </lineage>
</organism>
<sequence>MEEFPGLDWTGLDRTIPVAIEAQLTVRTEGIHLDQWWQVEMISGQGVTGAALAAELTSSWLVEAELKSQNWTRELYVGAGGAVLSGLEQISGGQSPSDAFDNTETNSTCECGFRWPQHATLLAQWSGQPGSAVAELRPDPVLWAARL</sequence>
<evidence type="ECO:0000313" key="1">
    <source>
        <dbReference type="EMBL" id="EMP36656.1"/>
    </source>
</evidence>